<proteinExistence type="inferred from homology"/>
<gene>
    <name evidence="3" type="primary">besA_2</name>
    <name evidence="3" type="ORF">WG78_15115</name>
</gene>
<evidence type="ECO:0000256" key="2">
    <source>
        <dbReference type="ARBA" id="ARBA00022801"/>
    </source>
</evidence>
<comment type="caution">
    <text evidence="3">The sequence shown here is derived from an EMBL/GenBank/DDBJ whole genome shotgun (WGS) entry which is preliminary data.</text>
</comment>
<evidence type="ECO:0000313" key="4">
    <source>
        <dbReference type="Proteomes" id="UP000037939"/>
    </source>
</evidence>
<dbReference type="RefSeq" id="WP_053938664.1">
    <property type="nucleotide sequence ID" value="NZ_LAQT01000013.1"/>
</dbReference>
<protein>
    <submittedName>
        <fullName evidence="3">Ferri-bacillibactin esterase BesA</fullName>
        <ecNumber evidence="3">3.1.-.-</ecNumber>
    </submittedName>
</protein>
<dbReference type="Pfam" id="PF00756">
    <property type="entry name" value="Esterase"/>
    <property type="match status" value="1"/>
</dbReference>
<comment type="similarity">
    <text evidence="1">Belongs to the esterase D family.</text>
</comment>
<dbReference type="GO" id="GO:0016788">
    <property type="term" value="F:hydrolase activity, acting on ester bonds"/>
    <property type="evidence" value="ECO:0007669"/>
    <property type="project" value="TreeGrafter"/>
</dbReference>
<name>A0A0N0XJ43_9NEIS</name>
<dbReference type="SUPFAM" id="SSF53474">
    <property type="entry name" value="alpha/beta-Hydrolases"/>
    <property type="match status" value="1"/>
</dbReference>
<dbReference type="InterPro" id="IPR000801">
    <property type="entry name" value="Esterase-like"/>
</dbReference>
<accession>A0A0N0XJ43</accession>
<evidence type="ECO:0000256" key="1">
    <source>
        <dbReference type="ARBA" id="ARBA00005622"/>
    </source>
</evidence>
<sequence length="260" mass="27415">MTDQPAEIALSGTRCEDMSSPDGTVWRIFVAPAAAAGTPSPCLILLDGNAAFPAAVAVQRCNPALAQLCVVGIGYPGEGAFFPERRFMDMTPETDLQTLPRHYGPLHPGGGQARFSEFIEQQLLPTLLEQEGVDESRLALFGHSLGGLFTVHLALRRPTLFARYFASSPSLWFNREAVAADVAAYKKSVAEGLAGSGTLHVSTGGKEADYMQREAAHLAAALEGLDGSSAVKTMVFAGEDHMSAQAAAVNRALQLAAGRG</sequence>
<dbReference type="EC" id="3.1.-.-" evidence="3"/>
<keyword evidence="4" id="KW-1185">Reference proteome</keyword>
<evidence type="ECO:0000313" key="3">
    <source>
        <dbReference type="EMBL" id="KPC51812.1"/>
    </source>
</evidence>
<dbReference type="Gene3D" id="3.40.50.1820">
    <property type="entry name" value="alpha/beta hydrolase"/>
    <property type="match status" value="1"/>
</dbReference>
<dbReference type="STRING" id="857265.WG78_15115"/>
<dbReference type="InterPro" id="IPR052558">
    <property type="entry name" value="Siderophore_Hydrolase_D"/>
</dbReference>
<keyword evidence="2 3" id="KW-0378">Hydrolase</keyword>
<dbReference type="OrthoDB" id="9784036at2"/>
<reference evidence="3 4" key="1">
    <citation type="submission" date="2015-07" db="EMBL/GenBank/DDBJ databases">
        <title>Draft genome sequence of the Amantichitinum ursilacus IGB-41, a new chitin-degrading bacterium.</title>
        <authorList>
            <person name="Kirstahler P."/>
            <person name="Guenther M."/>
            <person name="Grumaz C."/>
            <person name="Rupp S."/>
            <person name="Zibek S."/>
            <person name="Sohn K."/>
        </authorList>
    </citation>
    <scope>NUCLEOTIDE SEQUENCE [LARGE SCALE GENOMIC DNA]</scope>
    <source>
        <strain evidence="3 4">IGB-41</strain>
    </source>
</reference>
<organism evidence="3 4">
    <name type="scientific">Amantichitinum ursilacus</name>
    <dbReference type="NCBI Taxonomy" id="857265"/>
    <lineage>
        <taxon>Bacteria</taxon>
        <taxon>Pseudomonadati</taxon>
        <taxon>Pseudomonadota</taxon>
        <taxon>Betaproteobacteria</taxon>
        <taxon>Neisseriales</taxon>
        <taxon>Chitinibacteraceae</taxon>
        <taxon>Amantichitinum</taxon>
    </lineage>
</organism>
<dbReference type="PANTHER" id="PTHR40841">
    <property type="entry name" value="SIDEROPHORE TRIACETYLFUSARININE C ESTERASE"/>
    <property type="match status" value="1"/>
</dbReference>
<dbReference type="AlphaFoldDB" id="A0A0N0XJ43"/>
<dbReference type="InterPro" id="IPR029058">
    <property type="entry name" value="AB_hydrolase_fold"/>
</dbReference>
<dbReference type="EMBL" id="LAQT01000013">
    <property type="protein sequence ID" value="KPC51812.1"/>
    <property type="molecule type" value="Genomic_DNA"/>
</dbReference>
<dbReference type="Proteomes" id="UP000037939">
    <property type="component" value="Unassembled WGS sequence"/>
</dbReference>
<dbReference type="PANTHER" id="PTHR40841:SF2">
    <property type="entry name" value="SIDEROPHORE-DEGRADING ESTERASE (EUROFUNG)"/>
    <property type="match status" value="1"/>
</dbReference>